<dbReference type="KEGG" id="msj:MSSAC_2661"/>
<proteinExistence type="predicted"/>
<protein>
    <recommendedName>
        <fullName evidence="4">DUF4386 domain-containing protein</fullName>
    </recommendedName>
</protein>
<reference evidence="2 3" key="1">
    <citation type="submission" date="2014-07" db="EMBL/GenBank/DDBJ databases">
        <title>Methanogenic archaea and the global carbon cycle.</title>
        <authorList>
            <person name="Henriksen J.R."/>
            <person name="Luke J."/>
            <person name="Reinhart S."/>
            <person name="Benedict M.N."/>
            <person name="Youngblut N.D."/>
            <person name="Metcalf M.E."/>
            <person name="Whitaker R.J."/>
            <person name="Metcalf W.W."/>
        </authorList>
    </citation>
    <scope>NUCLEOTIDE SEQUENCE [LARGE SCALE GENOMIC DNA]</scope>
    <source>
        <strain evidence="2 3">C2J</strain>
    </source>
</reference>
<feature type="transmembrane region" description="Helical" evidence="1">
    <location>
        <begin position="147"/>
        <end position="168"/>
    </location>
</feature>
<dbReference type="EMBL" id="CP009508">
    <property type="protein sequence ID" value="AKB37251.1"/>
    <property type="molecule type" value="Genomic_DNA"/>
</dbReference>
<dbReference type="Pfam" id="PF14329">
    <property type="entry name" value="DUF4386"/>
    <property type="match status" value="1"/>
</dbReference>
<sequence length="242" mass="26968">MANHTADISLRQAAIVAGFGYIIIFLLGIIANFFVLQNLIVPEDAAATVNNIMVNEWQFRLGILGFIIMVIFDVVVAWALYILLKPVNRSLSLLTAWFRLVNATIFGIALYNLFSVLQLLGGAGYLTVFETGQMQAQVMLFLSAFNYTWLIGLIFFGIHLFALGYLILRSNYIPGILGVLLIIASLGYLIDSFANFLLPSYVDYETIFMLIVFVPGVIGELSLTLWLLLKGTKLPERVTEQV</sequence>
<evidence type="ECO:0000313" key="3">
    <source>
        <dbReference type="Proteomes" id="UP000033123"/>
    </source>
</evidence>
<feature type="transmembrane region" description="Helical" evidence="1">
    <location>
        <begin position="206"/>
        <end position="229"/>
    </location>
</feature>
<feature type="transmembrane region" description="Helical" evidence="1">
    <location>
        <begin position="61"/>
        <end position="84"/>
    </location>
</feature>
<dbReference type="HOGENOM" id="CLU_098561_0_0_2"/>
<gene>
    <name evidence="2" type="ORF">MSSAC_2661</name>
</gene>
<organism evidence="2 3">
    <name type="scientific">Methanosarcina siciliae C2J</name>
    <dbReference type="NCBI Taxonomy" id="1434118"/>
    <lineage>
        <taxon>Archaea</taxon>
        <taxon>Methanobacteriati</taxon>
        <taxon>Methanobacteriota</taxon>
        <taxon>Stenosarchaea group</taxon>
        <taxon>Methanomicrobia</taxon>
        <taxon>Methanosarcinales</taxon>
        <taxon>Methanosarcinaceae</taxon>
        <taxon>Methanosarcina</taxon>
    </lineage>
</organism>
<dbReference type="RefSeq" id="WP_048183484.1">
    <property type="nucleotide sequence ID" value="NZ_CP009508.1"/>
</dbReference>
<dbReference type="GeneID" id="24872317"/>
<feature type="transmembrane region" description="Helical" evidence="1">
    <location>
        <begin position="96"/>
        <end position="127"/>
    </location>
</feature>
<dbReference type="AlphaFoldDB" id="A0A0E3LDG9"/>
<keyword evidence="1" id="KW-0812">Transmembrane</keyword>
<dbReference type="Proteomes" id="UP000033123">
    <property type="component" value="Chromosome"/>
</dbReference>
<dbReference type="InterPro" id="IPR025495">
    <property type="entry name" value="DUF4386"/>
</dbReference>
<feature type="transmembrane region" description="Helical" evidence="1">
    <location>
        <begin position="12"/>
        <end position="41"/>
    </location>
</feature>
<evidence type="ECO:0008006" key="4">
    <source>
        <dbReference type="Google" id="ProtNLM"/>
    </source>
</evidence>
<evidence type="ECO:0000313" key="2">
    <source>
        <dbReference type="EMBL" id="AKB37251.1"/>
    </source>
</evidence>
<accession>A0A0E3LDG9</accession>
<keyword evidence="1" id="KW-0472">Membrane</keyword>
<keyword evidence="1" id="KW-1133">Transmembrane helix</keyword>
<dbReference type="PATRIC" id="fig|1434118.4.peg.3465"/>
<feature type="transmembrane region" description="Helical" evidence="1">
    <location>
        <begin position="175"/>
        <end position="194"/>
    </location>
</feature>
<evidence type="ECO:0000256" key="1">
    <source>
        <dbReference type="SAM" id="Phobius"/>
    </source>
</evidence>
<name>A0A0E3LDG9_9EURY</name>